<dbReference type="RefSeq" id="WP_106683818.1">
    <property type="nucleotide sequence ID" value="NZ_CP027667.1"/>
</dbReference>
<feature type="compositionally biased region" description="Basic and acidic residues" evidence="1">
    <location>
        <begin position="7"/>
        <end position="27"/>
    </location>
</feature>
<dbReference type="KEGG" id="mela:C6568_09015"/>
<proteinExistence type="predicted"/>
<feature type="compositionally biased region" description="Basic and acidic residues" evidence="1">
    <location>
        <begin position="54"/>
        <end position="65"/>
    </location>
</feature>
<dbReference type="EMBL" id="CP027667">
    <property type="protein sequence ID" value="AVO49385.1"/>
    <property type="molecule type" value="Genomic_DNA"/>
</dbReference>
<accession>A0A2R3QC95</accession>
<evidence type="ECO:0000313" key="3">
    <source>
        <dbReference type="Proteomes" id="UP000237925"/>
    </source>
</evidence>
<protein>
    <submittedName>
        <fullName evidence="2">Uncharacterized protein</fullName>
    </submittedName>
</protein>
<evidence type="ECO:0000256" key="1">
    <source>
        <dbReference type="SAM" id="MobiDB-lite"/>
    </source>
</evidence>
<keyword evidence="3" id="KW-1185">Reference proteome</keyword>
<gene>
    <name evidence="2" type="ORF">C6568_09015</name>
</gene>
<feature type="region of interest" description="Disordered" evidence="1">
    <location>
        <begin position="1"/>
        <end position="65"/>
    </location>
</feature>
<evidence type="ECO:0000313" key="2">
    <source>
        <dbReference type="EMBL" id="AVO49385.1"/>
    </source>
</evidence>
<reference evidence="2 3" key="1">
    <citation type="submission" date="2018-03" db="EMBL/GenBank/DDBJ databases">
        <title>Genome sequencing of Melaminivora sp.</title>
        <authorList>
            <person name="Kim S.-J."/>
            <person name="Heo J."/>
            <person name="Ahn J.-H."/>
            <person name="Kwon S.-W."/>
        </authorList>
    </citation>
    <scope>NUCLEOTIDE SEQUENCE [LARGE SCALE GENOMIC DNA]</scope>
    <source>
        <strain evidence="2 3">SC2-9</strain>
    </source>
</reference>
<dbReference type="AlphaFoldDB" id="A0A2R3QC95"/>
<name>A0A2R3QC95_9BURK</name>
<dbReference type="Proteomes" id="UP000237925">
    <property type="component" value="Chromosome"/>
</dbReference>
<organism evidence="2 3">
    <name type="scientific">Melaminivora suipulveris</name>
    <dbReference type="NCBI Taxonomy" id="2109913"/>
    <lineage>
        <taxon>Bacteria</taxon>
        <taxon>Pseudomonadati</taxon>
        <taxon>Pseudomonadota</taxon>
        <taxon>Betaproteobacteria</taxon>
        <taxon>Burkholderiales</taxon>
        <taxon>Comamonadaceae</taxon>
        <taxon>Melaminivora</taxon>
    </lineage>
</organism>
<dbReference type="OrthoDB" id="9941666at2"/>
<sequence>MHPQNTDTDKDVDATTGKGRETERLEQDETLQTNNKESAQRRDLENNIGSDNEPMERRGTNMDKF</sequence>